<sequence length="466" mass="49502">MPHVEVHDKYPVKLYYTLHVGESAHSALGRVSSARSAAAASPEGDSSTTTGSTTSDAESGAGPPASSFQRAAAVPDSQHRVLFVMGLAACGNSEYLEGPLQHLLSLQDAHGRPLVCACTFDNRGVGLSTIPQRWHHYSSTIMAEDVAQLLDHLGWHSKVHLVGQSLGANVCMKAAAKQPDRFASLTMLGGVLSGMHMLKNACLQTPRLTVTNLFGSRSEKLACSLKFHFTKDFLEADTGNGKPRLQAMVEKLEGEIAERRALQPDRRIAAARKKGRWGQLWATAMHSMKGSEERAIRHAPHLRPLVLHGWEDRLISPSHLQKLGHSLGARMLAVPAGHAGIGIEACETIAHAFQNQILGGGVLGTGSGVPPSCQALRYPGMHTLGGACSEGLDDALERGSHAESAGGGRHDALDPGTPGQTPEPSTPIYTLGGAILGALLSGRRGWPRSALRKQRRTMPGPGRAQS</sequence>
<dbReference type="PANTHER" id="PTHR43433">
    <property type="entry name" value="HYDROLASE, ALPHA/BETA FOLD FAMILY PROTEIN"/>
    <property type="match status" value="1"/>
</dbReference>
<evidence type="ECO:0000259" key="2">
    <source>
        <dbReference type="Pfam" id="PF00561"/>
    </source>
</evidence>
<dbReference type="Pfam" id="PF00561">
    <property type="entry name" value="Abhydrolase_1"/>
    <property type="match status" value="1"/>
</dbReference>
<accession>A0A1D1ZPX0</accession>
<dbReference type="InterPro" id="IPR029058">
    <property type="entry name" value="AB_hydrolase_fold"/>
</dbReference>
<dbReference type="Gene3D" id="3.40.50.1820">
    <property type="entry name" value="alpha/beta hydrolase"/>
    <property type="match status" value="1"/>
</dbReference>
<reference evidence="3" key="1">
    <citation type="submission" date="2015-08" db="EMBL/GenBank/DDBJ databases">
        <authorList>
            <person name="Babu N.S."/>
            <person name="Beckwith C.J."/>
            <person name="Beseler K.G."/>
            <person name="Brison A."/>
            <person name="Carone J.V."/>
            <person name="Caskin T.P."/>
            <person name="Diamond M."/>
            <person name="Durham M.E."/>
            <person name="Foxe J.M."/>
            <person name="Go M."/>
            <person name="Henderson B.A."/>
            <person name="Jones I.B."/>
            <person name="McGettigan J.A."/>
            <person name="Micheletti S.J."/>
            <person name="Nasrallah M.E."/>
            <person name="Ortiz D."/>
            <person name="Piller C.R."/>
            <person name="Privatt S.R."/>
            <person name="Schneider S.L."/>
            <person name="Sharp S."/>
            <person name="Smith T.C."/>
            <person name="Stanton J.D."/>
            <person name="Ullery H.E."/>
            <person name="Wilson R.J."/>
            <person name="Serrano M.G."/>
            <person name="Buck G."/>
            <person name="Lee V."/>
            <person name="Wang Y."/>
            <person name="Carvalho R."/>
            <person name="Voegtly L."/>
            <person name="Shi R."/>
            <person name="Duckworth R."/>
            <person name="Johnson A."/>
            <person name="Loviza R."/>
            <person name="Walstead R."/>
            <person name="Shah Z."/>
            <person name="Kiflezghi M."/>
            <person name="Wade K."/>
            <person name="Ball S.L."/>
            <person name="Bradley K.W."/>
            <person name="Asai D.J."/>
            <person name="Bowman C.A."/>
            <person name="Russell D.A."/>
            <person name="Pope W.H."/>
            <person name="Jacobs-Sera D."/>
            <person name="Hendrix R.W."/>
            <person name="Hatfull G.F."/>
        </authorList>
    </citation>
    <scope>NUCLEOTIDE SEQUENCE</scope>
</reference>
<dbReference type="AlphaFoldDB" id="A0A1D1ZPX0"/>
<feature type="compositionally biased region" description="Low complexity" evidence="1">
    <location>
        <begin position="35"/>
        <end position="62"/>
    </location>
</feature>
<gene>
    <name evidence="3" type="ORF">g.16237</name>
</gene>
<evidence type="ECO:0000313" key="3">
    <source>
        <dbReference type="EMBL" id="JAT68968.1"/>
    </source>
</evidence>
<protein>
    <recommendedName>
        <fullName evidence="2">AB hydrolase-1 domain-containing protein</fullName>
    </recommendedName>
</protein>
<dbReference type="PANTHER" id="PTHR43433:SF5">
    <property type="entry name" value="AB HYDROLASE-1 DOMAIN-CONTAINING PROTEIN"/>
    <property type="match status" value="1"/>
</dbReference>
<evidence type="ECO:0000256" key="1">
    <source>
        <dbReference type="SAM" id="MobiDB-lite"/>
    </source>
</evidence>
<feature type="region of interest" description="Disordered" evidence="1">
    <location>
        <begin position="398"/>
        <end position="428"/>
    </location>
</feature>
<name>A0A1D1ZPX0_AUXPR</name>
<dbReference type="SUPFAM" id="SSF53474">
    <property type="entry name" value="alpha/beta-Hydrolases"/>
    <property type="match status" value="1"/>
</dbReference>
<dbReference type="InterPro" id="IPR000073">
    <property type="entry name" value="AB_hydrolase_1"/>
</dbReference>
<dbReference type="EMBL" id="GDKF01009654">
    <property type="protein sequence ID" value="JAT68968.1"/>
    <property type="molecule type" value="Transcribed_RNA"/>
</dbReference>
<proteinExistence type="predicted"/>
<feature type="region of interest" description="Disordered" evidence="1">
    <location>
        <begin position="446"/>
        <end position="466"/>
    </location>
</feature>
<feature type="domain" description="AB hydrolase-1" evidence="2">
    <location>
        <begin position="117"/>
        <end position="338"/>
    </location>
</feature>
<organism evidence="3">
    <name type="scientific">Auxenochlorella protothecoides</name>
    <name type="common">Green microalga</name>
    <name type="synonym">Chlorella protothecoides</name>
    <dbReference type="NCBI Taxonomy" id="3075"/>
    <lineage>
        <taxon>Eukaryota</taxon>
        <taxon>Viridiplantae</taxon>
        <taxon>Chlorophyta</taxon>
        <taxon>core chlorophytes</taxon>
        <taxon>Trebouxiophyceae</taxon>
        <taxon>Chlorellales</taxon>
        <taxon>Chlorellaceae</taxon>
        <taxon>Auxenochlorella</taxon>
    </lineage>
</organism>
<dbReference type="InterPro" id="IPR050471">
    <property type="entry name" value="AB_hydrolase"/>
</dbReference>
<feature type="region of interest" description="Disordered" evidence="1">
    <location>
        <begin position="35"/>
        <end position="71"/>
    </location>
</feature>